<feature type="signal peptide" evidence="2">
    <location>
        <begin position="1"/>
        <end position="41"/>
    </location>
</feature>
<dbReference type="GO" id="GO:0016020">
    <property type="term" value="C:membrane"/>
    <property type="evidence" value="ECO:0007669"/>
    <property type="project" value="InterPro"/>
</dbReference>
<comment type="similarity">
    <text evidence="1">Belongs to the glycosyl hydrolase 79 family.</text>
</comment>
<dbReference type="GeneTree" id="ENSGT00390000004874"/>
<keyword evidence="4" id="KW-1185">Reference proteome</keyword>
<reference evidence="3" key="2">
    <citation type="submission" date="2025-09" db="UniProtKB">
        <authorList>
            <consortium name="Ensembl"/>
        </authorList>
    </citation>
    <scope>IDENTIFICATION</scope>
</reference>
<dbReference type="AlphaFoldDB" id="A0A8C6A6R0"/>
<gene>
    <name evidence="3" type="primary">HPSE2</name>
</gene>
<dbReference type="KEGG" id="mmma:107149782"/>
<dbReference type="GO" id="GO:0031012">
    <property type="term" value="C:extracellular matrix"/>
    <property type="evidence" value="ECO:0007669"/>
    <property type="project" value="Ensembl"/>
</dbReference>
<evidence type="ECO:0000256" key="2">
    <source>
        <dbReference type="SAM" id="SignalP"/>
    </source>
</evidence>
<dbReference type="RefSeq" id="XP_015350107.1">
    <property type="nucleotide sequence ID" value="XM_015494621.2"/>
</dbReference>
<dbReference type="Proteomes" id="UP000694407">
    <property type="component" value="Unplaced"/>
</dbReference>
<organism evidence="3 4">
    <name type="scientific">Marmota marmota marmota</name>
    <name type="common">Alpine marmot</name>
    <dbReference type="NCBI Taxonomy" id="9994"/>
    <lineage>
        <taxon>Eukaryota</taxon>
        <taxon>Metazoa</taxon>
        <taxon>Chordata</taxon>
        <taxon>Craniata</taxon>
        <taxon>Vertebrata</taxon>
        <taxon>Euteleostomi</taxon>
        <taxon>Mammalia</taxon>
        <taxon>Eutheria</taxon>
        <taxon>Euarchontoglires</taxon>
        <taxon>Glires</taxon>
        <taxon>Rodentia</taxon>
        <taxon>Sciuromorpha</taxon>
        <taxon>Sciuridae</taxon>
        <taxon>Xerinae</taxon>
        <taxon>Marmotini</taxon>
        <taxon>Marmota</taxon>
    </lineage>
</organism>
<dbReference type="GO" id="GO:0016798">
    <property type="term" value="F:hydrolase activity, acting on glycosyl bonds"/>
    <property type="evidence" value="ECO:0007669"/>
    <property type="project" value="InterPro"/>
</dbReference>
<dbReference type="GO" id="GO:0030198">
    <property type="term" value="P:extracellular matrix organization"/>
    <property type="evidence" value="ECO:0007669"/>
    <property type="project" value="Ensembl"/>
</dbReference>
<feature type="chain" id="PRO_5044151577" evidence="2">
    <location>
        <begin position="42"/>
        <end position="592"/>
    </location>
</feature>
<dbReference type="InterPro" id="IPR005199">
    <property type="entry name" value="Glyco_hydro_79"/>
</dbReference>
<sequence length="592" mass="66747">MRVLCAFPEDMPSSNSRPPSCLAPVALYLALLLHLSLSSQAGDRRPLPVDRAPGLKEKTLILLDVSTKNPVRTVNENFLSLQLDPSIIHDGWLDFLSSKRLVTLARGLSPAFLRFGGKRTDFLHFQNLRNPAKSRGGPGPDYYLKNYEDDIVRSDVALDKQKGCKIAQHPDIMLELQREKAAQMHLVLLKEQFSNTYSNLILTARSLDKLYNFADCSGLHLIFALNALRRNPNNSWNSSSALSLLKYSASKKYNISWELGNEPNNYRTMHGRAVNGSQLGKDYIQLKSLLQPIRIYSRASLYGPNIGRPRKNVIALLDGFMKVAGSTVDAVTWQHCYIDGRVVKVMDFLKTRLLDTLSDQIRKIQKVVNTYTPGKKIWLEGVVTTSAGGTNNLSDSYAAGFLWLNTLGMLANQGIDVVIRHSFFDHGYNHLVDQNFNPLPDYWLSLLYKRLIGPKVLAVHVAGLQRKPRPGRVIRDKLRIYAHCTNHHNHNYVRGSITLFIINLHRSRKKIKLAGTLRDKLVHQYLLQPYGQEGLKSKSVQLNGQPLVMVDDGTLPELKPRPLRAGRTLVIPPVTMGFYVVKNVNALACRYR</sequence>
<dbReference type="GO" id="GO:0043395">
    <property type="term" value="F:heparan sulfate proteoglycan binding"/>
    <property type="evidence" value="ECO:0007669"/>
    <property type="project" value="Ensembl"/>
</dbReference>
<dbReference type="GO" id="GO:0008284">
    <property type="term" value="P:positive regulation of cell population proliferation"/>
    <property type="evidence" value="ECO:0007669"/>
    <property type="project" value="Ensembl"/>
</dbReference>
<evidence type="ECO:0000256" key="1">
    <source>
        <dbReference type="ARBA" id="ARBA00009800"/>
    </source>
</evidence>
<dbReference type="OrthoDB" id="726732at2759"/>
<protein>
    <submittedName>
        <fullName evidence="3">Heparanase 2 (inactive)</fullName>
    </submittedName>
</protein>
<dbReference type="Gene3D" id="3.20.20.80">
    <property type="entry name" value="Glycosidases"/>
    <property type="match status" value="1"/>
</dbReference>
<dbReference type="Pfam" id="PF03662">
    <property type="entry name" value="Glyco_hydro_79n"/>
    <property type="match status" value="1"/>
</dbReference>
<dbReference type="InterPro" id="IPR017853">
    <property type="entry name" value="GH"/>
</dbReference>
<dbReference type="PANTHER" id="PTHR46145:SF1">
    <property type="entry name" value="INACTIVE HEPARANASE-2"/>
    <property type="match status" value="1"/>
</dbReference>
<accession>A0A8C6A6R0</accession>
<name>A0A8C6A6R0_MARMA</name>
<evidence type="ECO:0000313" key="4">
    <source>
        <dbReference type="Proteomes" id="UP000694407"/>
    </source>
</evidence>
<dbReference type="SUPFAM" id="SSF51445">
    <property type="entry name" value="(Trans)glycosidases"/>
    <property type="match status" value="1"/>
</dbReference>
<proteinExistence type="inferred from homology"/>
<dbReference type="GO" id="GO:0008283">
    <property type="term" value="P:cell population proliferation"/>
    <property type="evidence" value="ECO:0007669"/>
    <property type="project" value="Ensembl"/>
</dbReference>
<dbReference type="PANTHER" id="PTHR46145">
    <property type="entry name" value="HEPARANASE"/>
    <property type="match status" value="1"/>
</dbReference>
<dbReference type="GO" id="GO:0005615">
    <property type="term" value="C:extracellular space"/>
    <property type="evidence" value="ECO:0007669"/>
    <property type="project" value="TreeGrafter"/>
</dbReference>
<dbReference type="GeneID" id="107149782"/>
<evidence type="ECO:0000313" key="3">
    <source>
        <dbReference type="Ensembl" id="ENSMMMP00000026010.1"/>
    </source>
</evidence>
<keyword evidence="2" id="KW-0732">Signal</keyword>
<dbReference type="CTD" id="60495"/>
<reference evidence="3" key="1">
    <citation type="submission" date="2025-08" db="UniProtKB">
        <authorList>
            <consortium name="Ensembl"/>
        </authorList>
    </citation>
    <scope>IDENTIFICATION</scope>
</reference>
<dbReference type="Ensembl" id="ENSMMMT00000029434.1">
    <property type="protein sequence ID" value="ENSMMMP00000026010.1"/>
    <property type="gene ID" value="ENSMMMG00000022778.1"/>
</dbReference>